<name>A0A7U8G9N5_CAMUP</name>
<dbReference type="AlphaFoldDB" id="A0A7U8G9N5"/>
<sequence length="97" mass="10976">MRKSLFIILFILGANSAFACLCAGQINSSYSDFRTHISTKLNEQLAHLKKLNASLVQTTATLSLQNELLRGHNALIKNDLLKEKKLIFELTKKNEMR</sequence>
<proteinExistence type="predicted"/>
<dbReference type="PROSITE" id="PS51257">
    <property type="entry name" value="PROKAR_LIPOPROTEIN"/>
    <property type="match status" value="1"/>
</dbReference>
<evidence type="ECO:0000256" key="1">
    <source>
        <dbReference type="SAM" id="SignalP"/>
    </source>
</evidence>
<evidence type="ECO:0008006" key="4">
    <source>
        <dbReference type="Google" id="ProtNLM"/>
    </source>
</evidence>
<dbReference type="EMBL" id="AABVLA010000051">
    <property type="protein sequence ID" value="EAJ1622753.1"/>
    <property type="molecule type" value="Genomic_DNA"/>
</dbReference>
<feature type="chain" id="PRO_5030644379" description="Periplasmic protein" evidence="1">
    <location>
        <begin position="20"/>
        <end position="97"/>
    </location>
</feature>
<evidence type="ECO:0000313" key="2">
    <source>
        <dbReference type="EMBL" id="EAJ1622753.1"/>
    </source>
</evidence>
<organism evidence="2 3">
    <name type="scientific">Campylobacter upsaliensis</name>
    <dbReference type="NCBI Taxonomy" id="28080"/>
    <lineage>
        <taxon>Bacteria</taxon>
        <taxon>Pseudomonadati</taxon>
        <taxon>Campylobacterota</taxon>
        <taxon>Epsilonproteobacteria</taxon>
        <taxon>Campylobacterales</taxon>
        <taxon>Campylobacteraceae</taxon>
        <taxon>Campylobacter</taxon>
    </lineage>
</organism>
<evidence type="ECO:0000313" key="3">
    <source>
        <dbReference type="Proteomes" id="UP000535305"/>
    </source>
</evidence>
<comment type="caution">
    <text evidence="2">The sequence shown here is derived from an EMBL/GenBank/DDBJ whole genome shotgun (WGS) entry which is preliminary data.</text>
</comment>
<accession>A0A7U8G9N5</accession>
<dbReference type="Proteomes" id="UP000535305">
    <property type="component" value="Unassembled WGS sequence"/>
</dbReference>
<gene>
    <name evidence="2" type="ORF">CT510_08925</name>
</gene>
<keyword evidence="3" id="KW-1185">Reference proteome</keyword>
<protein>
    <recommendedName>
        <fullName evidence="4">Periplasmic protein</fullName>
    </recommendedName>
</protein>
<reference evidence="2 3" key="1">
    <citation type="submission" date="2018-06" db="EMBL/GenBank/DDBJ databases">
        <authorList>
            <consortium name="PulseNet: The National Subtyping Network for Foodborne Disease Surveillance"/>
            <person name="Tarr C.L."/>
            <person name="Trees E."/>
            <person name="Katz L.S."/>
            <person name="Carleton-Romer H.A."/>
            <person name="Stroika S."/>
            <person name="Kucerova Z."/>
            <person name="Roache K.F."/>
            <person name="Sabol A.L."/>
            <person name="Besser J."/>
            <person name="Gerner-Smidt P."/>
        </authorList>
    </citation>
    <scope>NUCLEOTIDE SEQUENCE [LARGE SCALE GENOMIC DNA]</scope>
    <source>
        <strain evidence="2 3">PNUSAC003104</strain>
    </source>
</reference>
<feature type="signal peptide" evidence="1">
    <location>
        <begin position="1"/>
        <end position="19"/>
    </location>
</feature>
<keyword evidence="1" id="KW-0732">Signal</keyword>